<dbReference type="OrthoDB" id="9799612at2"/>
<accession>A0A1S1YT35</accession>
<dbReference type="PANTHER" id="PTHR43798">
    <property type="entry name" value="MONOACYLGLYCEROL LIPASE"/>
    <property type="match status" value="1"/>
</dbReference>
<keyword evidence="3" id="KW-1185">Reference proteome</keyword>
<proteinExistence type="predicted"/>
<dbReference type="InterPro" id="IPR029058">
    <property type="entry name" value="AB_hydrolase_fold"/>
</dbReference>
<dbReference type="STRING" id="915059.NH26_21520"/>
<dbReference type="InterPro" id="IPR000073">
    <property type="entry name" value="AB_hydrolase_1"/>
</dbReference>
<dbReference type="Proteomes" id="UP000179797">
    <property type="component" value="Unassembled WGS sequence"/>
</dbReference>
<evidence type="ECO:0000313" key="2">
    <source>
        <dbReference type="EMBL" id="OHX64187.1"/>
    </source>
</evidence>
<evidence type="ECO:0000259" key="1">
    <source>
        <dbReference type="Pfam" id="PF00561"/>
    </source>
</evidence>
<dbReference type="PRINTS" id="PR00111">
    <property type="entry name" value="ABHYDROLASE"/>
</dbReference>
<dbReference type="AlphaFoldDB" id="A0A1S1YT35"/>
<dbReference type="Pfam" id="PF00561">
    <property type="entry name" value="Abhydrolase_1"/>
    <property type="match status" value="1"/>
</dbReference>
<dbReference type="InterPro" id="IPR050266">
    <property type="entry name" value="AB_hydrolase_sf"/>
</dbReference>
<comment type="caution">
    <text evidence="2">The sequence shown here is derived from an EMBL/GenBank/DDBJ whole genome shotgun (WGS) entry which is preliminary data.</text>
</comment>
<dbReference type="GO" id="GO:0016020">
    <property type="term" value="C:membrane"/>
    <property type="evidence" value="ECO:0007669"/>
    <property type="project" value="TreeGrafter"/>
</dbReference>
<reference evidence="2 3" key="1">
    <citation type="journal article" date="2012" name="Int. J. Syst. Evol. Microbiol.">
        <title>Flammeovirga pacifica sp. nov., isolated from deep-sea sediment.</title>
        <authorList>
            <person name="Xu H."/>
            <person name="Fu Y."/>
            <person name="Yang N."/>
            <person name="Ding Z."/>
            <person name="Lai Q."/>
            <person name="Zeng R."/>
        </authorList>
    </citation>
    <scope>NUCLEOTIDE SEQUENCE [LARGE SCALE GENOMIC DNA]</scope>
    <source>
        <strain evidence="3">DSM 24597 / LMG 26175 / WPAGA1</strain>
    </source>
</reference>
<protein>
    <recommendedName>
        <fullName evidence="1">AB hydrolase-1 domain-containing protein</fullName>
    </recommendedName>
</protein>
<feature type="domain" description="AB hydrolase-1" evidence="1">
    <location>
        <begin position="78"/>
        <end position="299"/>
    </location>
</feature>
<dbReference type="Gene3D" id="3.40.50.1820">
    <property type="entry name" value="alpha/beta hydrolase"/>
    <property type="match status" value="1"/>
</dbReference>
<dbReference type="SUPFAM" id="SSF53474">
    <property type="entry name" value="alpha/beta-Hydrolases"/>
    <property type="match status" value="1"/>
</dbReference>
<gene>
    <name evidence="2" type="ORF">NH26_21520</name>
</gene>
<organism evidence="2 3">
    <name type="scientific">Flammeovirga pacifica</name>
    <dbReference type="NCBI Taxonomy" id="915059"/>
    <lineage>
        <taxon>Bacteria</taxon>
        <taxon>Pseudomonadati</taxon>
        <taxon>Bacteroidota</taxon>
        <taxon>Cytophagia</taxon>
        <taxon>Cytophagales</taxon>
        <taxon>Flammeovirgaceae</taxon>
        <taxon>Flammeovirga</taxon>
    </lineage>
</organism>
<dbReference type="RefSeq" id="WP_044229562.1">
    <property type="nucleotide sequence ID" value="NZ_JRYR02000002.1"/>
</dbReference>
<dbReference type="EMBL" id="JRYR02000002">
    <property type="protein sequence ID" value="OHX64187.1"/>
    <property type="molecule type" value="Genomic_DNA"/>
</dbReference>
<dbReference type="PANTHER" id="PTHR43798:SF33">
    <property type="entry name" value="HYDROLASE, PUTATIVE (AFU_ORTHOLOGUE AFUA_2G14860)-RELATED"/>
    <property type="match status" value="1"/>
</dbReference>
<evidence type="ECO:0000313" key="3">
    <source>
        <dbReference type="Proteomes" id="UP000179797"/>
    </source>
</evidence>
<sequence>MKKVSLIDKFYASFLMAFTKEYSELESFRVNNNYNNKIPTIANPVKIKTQYAKINGVKVRYAHYPNEGKDTLVMLSPLPQSILAYAPIWEKVTNEFEVYAYDLPGFGRSEGGMEFMTFKAQGEFLYNFINAFDIRQPHIMAPDIGMPTALYYAGTFKNDIQSLMIGDGPAIAPSTNGSIIDKLGFSKIWQFLIGNFVGSGAFVEVGNRLGYLNYVPNETELSDYIQSYEGRLKLPIAWFKFYNESIATVDPLIDTIDIPTLIFWGGNDQILPFDNGVRIHERMKDSQLHIFQNCGHFAYQDQHEKFSEMMVNWVNNHKNKTRIGA</sequence>
<name>A0A1S1YT35_FLAPC</name>